<dbReference type="GO" id="GO:0004308">
    <property type="term" value="F:exo-alpha-sialidase activity"/>
    <property type="evidence" value="ECO:0007669"/>
    <property type="project" value="UniProtKB-EC"/>
</dbReference>
<name>A0A7S7SNX3_PALFE</name>
<comment type="similarity">
    <text evidence="2">Belongs to the glycosyl hydrolase 33 family.</text>
</comment>
<feature type="chain" id="PRO_5032613779" description="exo-alpha-sialidase" evidence="4">
    <location>
        <begin position="24"/>
        <end position="365"/>
    </location>
</feature>
<dbReference type="GO" id="GO:0006689">
    <property type="term" value="P:ganglioside catabolic process"/>
    <property type="evidence" value="ECO:0007669"/>
    <property type="project" value="TreeGrafter"/>
</dbReference>
<dbReference type="AlphaFoldDB" id="A0A7S7SNX3"/>
<dbReference type="Pfam" id="PF13088">
    <property type="entry name" value="BNR_2"/>
    <property type="match status" value="1"/>
</dbReference>
<comment type="catalytic activity">
    <reaction evidence="1">
        <text>Hydrolysis of alpha-(2-&gt;3)-, alpha-(2-&gt;6)-, alpha-(2-&gt;8)- glycosidic linkages of terminal sialic acid residues in oligosaccharides, glycoproteins, glycolipids, colominic acid and synthetic substrates.</text>
        <dbReference type="EC" id="3.2.1.18"/>
    </reaction>
</comment>
<dbReference type="InterPro" id="IPR011040">
    <property type="entry name" value="Sialidase"/>
</dbReference>
<organism evidence="6 7">
    <name type="scientific">Paludibaculum fermentans</name>
    <dbReference type="NCBI Taxonomy" id="1473598"/>
    <lineage>
        <taxon>Bacteria</taxon>
        <taxon>Pseudomonadati</taxon>
        <taxon>Acidobacteriota</taxon>
        <taxon>Terriglobia</taxon>
        <taxon>Bryobacterales</taxon>
        <taxon>Bryobacteraceae</taxon>
        <taxon>Paludibaculum</taxon>
    </lineage>
</organism>
<evidence type="ECO:0000256" key="1">
    <source>
        <dbReference type="ARBA" id="ARBA00000427"/>
    </source>
</evidence>
<evidence type="ECO:0000313" key="6">
    <source>
        <dbReference type="EMBL" id="QOY90981.1"/>
    </source>
</evidence>
<evidence type="ECO:0000256" key="3">
    <source>
        <dbReference type="ARBA" id="ARBA00012733"/>
    </source>
</evidence>
<dbReference type="EMBL" id="CP063849">
    <property type="protein sequence ID" value="QOY90981.1"/>
    <property type="molecule type" value="Genomic_DNA"/>
</dbReference>
<dbReference type="RefSeq" id="WP_194452636.1">
    <property type="nucleotide sequence ID" value="NZ_CP063849.1"/>
</dbReference>
<dbReference type="SUPFAM" id="SSF50939">
    <property type="entry name" value="Sialidases"/>
    <property type="match status" value="1"/>
</dbReference>
<protein>
    <recommendedName>
        <fullName evidence="3">exo-alpha-sialidase</fullName>
        <ecNumber evidence="3">3.2.1.18</ecNumber>
    </recommendedName>
</protein>
<evidence type="ECO:0000256" key="2">
    <source>
        <dbReference type="ARBA" id="ARBA00009348"/>
    </source>
</evidence>
<keyword evidence="4" id="KW-0732">Signal</keyword>
<dbReference type="EC" id="3.2.1.18" evidence="3"/>
<dbReference type="InterPro" id="IPR036278">
    <property type="entry name" value="Sialidase_sf"/>
</dbReference>
<sequence length="365" mass="39784">MPTSPKLTRRSCLTGLLSAPALAAAPDPLAKTTVFQAGDDGYKSFRIPALLATRKGTLLAFAEGRKGGQSDSGDIDIVLKRSTDQGRTWSGIEIIADRGPDTVGNPCPVQDAKTGRIFLPLTVNPGNVTERQIIDRTVPDRRTVFMTTSDDDGLTWTILNEITSFTRKDNWTWYATGPGVGIQTRTGRLVIPCDHAVEGTRATLSHVIYSDDHGRTWQIGGSSEPGTNECQVVELRSGALLLNMRNYHRQNRRAIAISHDAGATWDPITHDQALIESVCQASLIARDGVLYFANPASTKREKLTVRASRDEGKTWSAGQVLHAGYSAYSCLAPLKRDRIGCLYECGEYSPYDRIAFASVSQSSLI</sequence>
<proteinExistence type="inferred from homology"/>
<dbReference type="PANTHER" id="PTHR10628">
    <property type="entry name" value="SIALIDASE"/>
    <property type="match status" value="1"/>
</dbReference>
<dbReference type="InterPro" id="IPR026856">
    <property type="entry name" value="Sialidase_fam"/>
</dbReference>
<dbReference type="KEGG" id="pfer:IRI77_13845"/>
<gene>
    <name evidence="6" type="ORF">IRI77_13845</name>
</gene>
<dbReference type="PANTHER" id="PTHR10628:SF30">
    <property type="entry name" value="EXO-ALPHA-SIALIDASE"/>
    <property type="match status" value="1"/>
</dbReference>
<accession>A0A7S7SNX3</accession>
<keyword evidence="7" id="KW-1185">Reference proteome</keyword>
<evidence type="ECO:0000259" key="5">
    <source>
        <dbReference type="Pfam" id="PF13088"/>
    </source>
</evidence>
<dbReference type="CDD" id="cd15482">
    <property type="entry name" value="Sialidase_non-viral"/>
    <property type="match status" value="1"/>
</dbReference>
<dbReference type="GO" id="GO:0009313">
    <property type="term" value="P:oligosaccharide catabolic process"/>
    <property type="evidence" value="ECO:0007669"/>
    <property type="project" value="TreeGrafter"/>
</dbReference>
<dbReference type="GO" id="GO:0016020">
    <property type="term" value="C:membrane"/>
    <property type="evidence" value="ECO:0007669"/>
    <property type="project" value="TreeGrafter"/>
</dbReference>
<feature type="domain" description="Sialidase" evidence="5">
    <location>
        <begin position="56"/>
        <end position="329"/>
    </location>
</feature>
<evidence type="ECO:0000313" key="7">
    <source>
        <dbReference type="Proteomes" id="UP000593892"/>
    </source>
</evidence>
<evidence type="ECO:0000256" key="4">
    <source>
        <dbReference type="SAM" id="SignalP"/>
    </source>
</evidence>
<feature type="signal peptide" evidence="4">
    <location>
        <begin position="1"/>
        <end position="23"/>
    </location>
</feature>
<reference evidence="6 7" key="1">
    <citation type="submission" date="2020-10" db="EMBL/GenBank/DDBJ databases">
        <title>Complete genome sequence of Paludibaculum fermentans P105T, a facultatively anaerobic acidobacterium capable of dissimilatory Fe(III) reduction.</title>
        <authorList>
            <person name="Dedysh S.N."/>
            <person name="Beletsky A.V."/>
            <person name="Kulichevskaya I.S."/>
            <person name="Mardanov A.V."/>
            <person name="Ravin N.V."/>
        </authorList>
    </citation>
    <scope>NUCLEOTIDE SEQUENCE [LARGE SCALE GENOMIC DNA]</scope>
    <source>
        <strain evidence="6 7">P105</strain>
    </source>
</reference>
<dbReference type="Proteomes" id="UP000593892">
    <property type="component" value="Chromosome"/>
</dbReference>
<dbReference type="GO" id="GO:0005737">
    <property type="term" value="C:cytoplasm"/>
    <property type="evidence" value="ECO:0007669"/>
    <property type="project" value="TreeGrafter"/>
</dbReference>
<dbReference type="Gene3D" id="2.120.10.10">
    <property type="match status" value="1"/>
</dbReference>